<dbReference type="GO" id="GO:0000455">
    <property type="term" value="P:enzyme-directed rRNA pseudouridine synthesis"/>
    <property type="evidence" value="ECO:0007669"/>
    <property type="project" value="UniProtKB-ARBA"/>
</dbReference>
<dbReference type="InterPro" id="IPR006224">
    <property type="entry name" value="PsdUridine_synth_RluA-like_CS"/>
</dbReference>
<evidence type="ECO:0000256" key="5">
    <source>
        <dbReference type="PROSITE-ProRule" id="PRU00182"/>
    </source>
</evidence>
<gene>
    <name evidence="8" type="ORF">GC105_02145</name>
</gene>
<comment type="catalytic activity">
    <reaction evidence="1 6">
        <text>a uridine in RNA = a pseudouridine in RNA</text>
        <dbReference type="Rhea" id="RHEA:48348"/>
        <dbReference type="Rhea" id="RHEA-COMP:12068"/>
        <dbReference type="Rhea" id="RHEA-COMP:12069"/>
        <dbReference type="ChEBI" id="CHEBI:65314"/>
        <dbReference type="ChEBI" id="CHEBI:65315"/>
    </reaction>
</comment>
<evidence type="ECO:0000256" key="1">
    <source>
        <dbReference type="ARBA" id="ARBA00000073"/>
    </source>
</evidence>
<proteinExistence type="inferred from homology"/>
<dbReference type="Pfam" id="PF01479">
    <property type="entry name" value="S4"/>
    <property type="match status" value="1"/>
</dbReference>
<dbReference type="EC" id="5.4.99.-" evidence="6"/>
<dbReference type="SMART" id="SM00363">
    <property type="entry name" value="S4"/>
    <property type="match status" value="1"/>
</dbReference>
<evidence type="ECO:0000256" key="3">
    <source>
        <dbReference type="ARBA" id="ARBA00023235"/>
    </source>
</evidence>
<reference evidence="8 9" key="1">
    <citation type="submission" date="2019-10" db="EMBL/GenBank/DDBJ databases">
        <title>Alkalibaculum tamaniensis sp.nov., a new alkaliphilic acetogen, isolated on methoxylated aromatics from a mud volcano.</title>
        <authorList>
            <person name="Khomyakova M.A."/>
            <person name="Merkel A.Y."/>
            <person name="Bonch-Osmolovskaya E.A."/>
            <person name="Slobodkin A.I."/>
        </authorList>
    </citation>
    <scope>NUCLEOTIDE SEQUENCE [LARGE SCALE GENOMIC DNA]</scope>
    <source>
        <strain evidence="8 9">M08DMB</strain>
    </source>
</reference>
<dbReference type="InterPro" id="IPR036986">
    <property type="entry name" value="S4_RNA-bd_sf"/>
</dbReference>
<organism evidence="8 9">
    <name type="scientific">Alkalibaculum sporogenes</name>
    <dbReference type="NCBI Taxonomy" id="2655001"/>
    <lineage>
        <taxon>Bacteria</taxon>
        <taxon>Bacillati</taxon>
        <taxon>Bacillota</taxon>
        <taxon>Clostridia</taxon>
        <taxon>Eubacteriales</taxon>
        <taxon>Eubacteriaceae</taxon>
        <taxon>Alkalibaculum</taxon>
    </lineage>
</organism>
<accession>A0A6A7K615</accession>
<comment type="function">
    <text evidence="6">Responsible for synthesis of pseudouridine from uracil.</text>
</comment>
<evidence type="ECO:0000313" key="9">
    <source>
        <dbReference type="Proteomes" id="UP000440004"/>
    </source>
</evidence>
<evidence type="ECO:0000256" key="6">
    <source>
        <dbReference type="RuleBase" id="RU362028"/>
    </source>
</evidence>
<evidence type="ECO:0000259" key="7">
    <source>
        <dbReference type="SMART" id="SM00363"/>
    </source>
</evidence>
<keyword evidence="5" id="KW-0694">RNA-binding</keyword>
<comment type="similarity">
    <text evidence="2 6">Belongs to the pseudouridine synthase RluA family.</text>
</comment>
<dbReference type="Gene3D" id="3.10.290.10">
    <property type="entry name" value="RNA-binding S4 domain"/>
    <property type="match status" value="1"/>
</dbReference>
<dbReference type="PROSITE" id="PS50889">
    <property type="entry name" value="S4"/>
    <property type="match status" value="1"/>
</dbReference>
<dbReference type="Pfam" id="PF00849">
    <property type="entry name" value="PseudoU_synth_2"/>
    <property type="match status" value="1"/>
</dbReference>
<dbReference type="AlphaFoldDB" id="A0A6A7K615"/>
<dbReference type="InterPro" id="IPR050188">
    <property type="entry name" value="RluA_PseudoU_synthase"/>
</dbReference>
<feature type="domain" description="RNA-binding S4" evidence="7">
    <location>
        <begin position="13"/>
        <end position="77"/>
    </location>
</feature>
<dbReference type="Gene3D" id="3.30.2350.10">
    <property type="entry name" value="Pseudouridine synthase"/>
    <property type="match status" value="1"/>
</dbReference>
<dbReference type="SUPFAM" id="SSF55174">
    <property type="entry name" value="Alpha-L RNA-binding motif"/>
    <property type="match status" value="1"/>
</dbReference>
<dbReference type="InterPro" id="IPR006145">
    <property type="entry name" value="PsdUridine_synth_RsuA/RluA"/>
</dbReference>
<sequence>MKVIQIGPNEAEQRLDRFLLKFMNTASKGFIEKMIRKKRIKVNRERAQSGYTLKVGDEIQLYLAEETMEKFTQKKSTTLSLKDVNILYEDEQLLVLNKSKNMLTHGEGSSLLNRAITYLIRSGSFDPKNEISFTPACCNRLDRNTSGIVMIGKNFAGLKGINDKIKDNRVRKYYVTLVKGCITESQTLVGFWIKNGEQVSITEENPKGEAKPVITKIHPIDNNGKFTLLYIELVTGRTHQIRAHLKSIGHPLVGDPKYGDERVNKLFKKDYSLSNQFLHAHKIIIEEYTEDGSELIITAPITKSLKLILNNLKLDDNLDKVSILENPKASD</sequence>
<dbReference type="Proteomes" id="UP000440004">
    <property type="component" value="Unassembled WGS sequence"/>
</dbReference>
<dbReference type="PANTHER" id="PTHR21600">
    <property type="entry name" value="MITOCHONDRIAL RNA PSEUDOURIDINE SYNTHASE"/>
    <property type="match status" value="1"/>
</dbReference>
<name>A0A6A7K615_9FIRM</name>
<dbReference type="NCBIfam" id="TIGR00005">
    <property type="entry name" value="rluA_subfam"/>
    <property type="match status" value="1"/>
</dbReference>
<dbReference type="PROSITE" id="PS01129">
    <property type="entry name" value="PSI_RLU"/>
    <property type="match status" value="1"/>
</dbReference>
<dbReference type="RefSeq" id="WP_152801234.1">
    <property type="nucleotide sequence ID" value="NZ_WHNX01000003.1"/>
</dbReference>
<evidence type="ECO:0000256" key="2">
    <source>
        <dbReference type="ARBA" id="ARBA00010876"/>
    </source>
</evidence>
<feature type="active site" evidence="4">
    <location>
        <position position="142"/>
    </location>
</feature>
<dbReference type="SUPFAM" id="SSF55120">
    <property type="entry name" value="Pseudouridine synthase"/>
    <property type="match status" value="1"/>
</dbReference>
<dbReference type="InterPro" id="IPR020103">
    <property type="entry name" value="PsdUridine_synth_cat_dom_sf"/>
</dbReference>
<comment type="caution">
    <text evidence="8">The sequence shown here is derived from an EMBL/GenBank/DDBJ whole genome shotgun (WGS) entry which is preliminary data.</text>
</comment>
<keyword evidence="3 6" id="KW-0413">Isomerase</keyword>
<dbReference type="EMBL" id="WHNX01000003">
    <property type="protein sequence ID" value="MPW24593.1"/>
    <property type="molecule type" value="Genomic_DNA"/>
</dbReference>
<keyword evidence="9" id="KW-1185">Reference proteome</keyword>
<evidence type="ECO:0000256" key="4">
    <source>
        <dbReference type="PIRSR" id="PIRSR606225-1"/>
    </source>
</evidence>
<dbReference type="InterPro" id="IPR006225">
    <property type="entry name" value="PsdUridine_synth_RluC/D"/>
</dbReference>
<protein>
    <recommendedName>
        <fullName evidence="6">Pseudouridine synthase</fullName>
        <ecNumber evidence="6">5.4.99.-</ecNumber>
    </recommendedName>
</protein>
<dbReference type="GO" id="GO:0120159">
    <property type="term" value="F:rRNA pseudouridine synthase activity"/>
    <property type="evidence" value="ECO:0007669"/>
    <property type="project" value="UniProtKB-ARBA"/>
</dbReference>
<evidence type="ECO:0000313" key="8">
    <source>
        <dbReference type="EMBL" id="MPW24593.1"/>
    </source>
</evidence>
<dbReference type="CDD" id="cd00165">
    <property type="entry name" value="S4"/>
    <property type="match status" value="1"/>
</dbReference>
<dbReference type="GO" id="GO:0003723">
    <property type="term" value="F:RNA binding"/>
    <property type="evidence" value="ECO:0007669"/>
    <property type="project" value="UniProtKB-KW"/>
</dbReference>
<dbReference type="PANTHER" id="PTHR21600:SF83">
    <property type="entry name" value="PSEUDOURIDYLATE SYNTHASE RPUSD4, MITOCHONDRIAL"/>
    <property type="match status" value="1"/>
</dbReference>
<dbReference type="CDD" id="cd02869">
    <property type="entry name" value="PseudoU_synth_RluA_like"/>
    <property type="match status" value="1"/>
</dbReference>
<dbReference type="InterPro" id="IPR002942">
    <property type="entry name" value="S4_RNA-bd"/>
</dbReference>